<proteinExistence type="predicted"/>
<evidence type="ECO:0000256" key="1">
    <source>
        <dbReference type="ARBA" id="ARBA00022723"/>
    </source>
</evidence>
<dbReference type="SUPFAM" id="SSF57825">
    <property type="entry name" value="Aspartate carbamoyltransferase, Regulatory-chain, C-terminal domain"/>
    <property type="match status" value="1"/>
</dbReference>
<feature type="domain" description="Aspartate carbamoyltransferase regulatory subunit C-terminal" evidence="5">
    <location>
        <begin position="95"/>
        <end position="142"/>
    </location>
</feature>
<dbReference type="GO" id="GO:0016740">
    <property type="term" value="F:transferase activity"/>
    <property type="evidence" value="ECO:0007669"/>
    <property type="project" value="UniProtKB-KW"/>
</dbReference>
<protein>
    <submittedName>
        <fullName evidence="6">Aspartate carbamoyltransferase regulatory subunit</fullName>
    </submittedName>
</protein>
<keyword evidence="1" id="KW-0479">Metal-binding</keyword>
<keyword evidence="7" id="KW-1185">Reference proteome</keyword>
<dbReference type="RefSeq" id="WP_090089460.1">
    <property type="nucleotide sequence ID" value="NZ_FOMG01000005.1"/>
</dbReference>
<feature type="domain" description="Aspartate carbamoyltransferase regulatory subunit N-terminal" evidence="4">
    <location>
        <begin position="2"/>
        <end position="89"/>
    </location>
</feature>
<sequence>MLEITSIKNGLVIDHIEAGMGIKIFNYLGLDKSDYSVALIINAESKKLGKKDIIKIENCKELDYTILGLLSPCITIDEVKNEKIIGKIKPTLPNKVTNILKCKNPRCITETEKYVPHSFVLVSKEKGTYRCEYCDEITKLSEV</sequence>
<evidence type="ECO:0000313" key="7">
    <source>
        <dbReference type="Proteomes" id="UP000199263"/>
    </source>
</evidence>
<evidence type="ECO:0000259" key="4">
    <source>
        <dbReference type="Pfam" id="PF01948"/>
    </source>
</evidence>
<keyword evidence="6" id="KW-0808">Transferase</keyword>
<name>A0A1I1KB05_9CLOT</name>
<evidence type="ECO:0000313" key="6">
    <source>
        <dbReference type="EMBL" id="SFC57512.1"/>
    </source>
</evidence>
<dbReference type="GO" id="GO:0046872">
    <property type="term" value="F:metal ion binding"/>
    <property type="evidence" value="ECO:0007669"/>
    <property type="project" value="UniProtKB-KW"/>
</dbReference>
<evidence type="ECO:0000256" key="2">
    <source>
        <dbReference type="ARBA" id="ARBA00022833"/>
    </source>
</evidence>
<evidence type="ECO:0000256" key="3">
    <source>
        <dbReference type="ARBA" id="ARBA00022975"/>
    </source>
</evidence>
<keyword evidence="3" id="KW-0665">Pyrimidine biosynthesis</keyword>
<dbReference type="InterPro" id="IPR036793">
    <property type="entry name" value="Asp_carbatrfase_reg_N_sf"/>
</dbReference>
<dbReference type="GO" id="GO:0006221">
    <property type="term" value="P:pyrimidine nucleotide biosynthetic process"/>
    <property type="evidence" value="ECO:0007669"/>
    <property type="project" value="UniProtKB-KW"/>
</dbReference>
<dbReference type="PANTHER" id="PTHR35805:SF1">
    <property type="entry name" value="ASPARTATE CARBAMOYLTRANSFERASE REGULATORY CHAIN"/>
    <property type="match status" value="1"/>
</dbReference>
<dbReference type="AlphaFoldDB" id="A0A1I1KB05"/>
<dbReference type="Gene3D" id="3.30.70.140">
    <property type="entry name" value="Aspartate carbamoyltransferase regulatory subunit, N-terminal domain"/>
    <property type="match status" value="1"/>
</dbReference>
<dbReference type="InterPro" id="IPR020545">
    <property type="entry name" value="Asp_carbamoyltransf_reg_N"/>
</dbReference>
<dbReference type="Pfam" id="PF02748">
    <property type="entry name" value="PyrI_C"/>
    <property type="match status" value="1"/>
</dbReference>
<organism evidence="6 7">
    <name type="scientific">Clostridium uliginosum</name>
    <dbReference type="NCBI Taxonomy" id="119641"/>
    <lineage>
        <taxon>Bacteria</taxon>
        <taxon>Bacillati</taxon>
        <taxon>Bacillota</taxon>
        <taxon>Clostridia</taxon>
        <taxon>Eubacteriales</taxon>
        <taxon>Clostridiaceae</taxon>
        <taxon>Clostridium</taxon>
    </lineage>
</organism>
<dbReference type="Gene3D" id="2.30.30.20">
    <property type="entry name" value="Aspartate carbamoyltransferase regulatory subunit, C-terminal domain"/>
    <property type="match status" value="1"/>
</dbReference>
<dbReference type="STRING" id="119641.SAMN05421842_105123"/>
<dbReference type="OrthoDB" id="5599321at2"/>
<dbReference type="EMBL" id="FOMG01000005">
    <property type="protein sequence ID" value="SFC57512.1"/>
    <property type="molecule type" value="Genomic_DNA"/>
</dbReference>
<dbReference type="SUPFAM" id="SSF54893">
    <property type="entry name" value="Aspartate carbamoyltransferase, Regulatory-chain, N-terminal domain"/>
    <property type="match status" value="1"/>
</dbReference>
<evidence type="ECO:0000259" key="5">
    <source>
        <dbReference type="Pfam" id="PF02748"/>
    </source>
</evidence>
<dbReference type="PANTHER" id="PTHR35805">
    <property type="entry name" value="ASPARTATE CARBAMOYLTRANSFERASE REGULATORY CHAIN"/>
    <property type="match status" value="1"/>
</dbReference>
<dbReference type="InterPro" id="IPR002801">
    <property type="entry name" value="Asp_carbamoylTrfase_reg"/>
</dbReference>
<dbReference type="InterPro" id="IPR020542">
    <property type="entry name" value="Asp_carbamoyltrfase_reg_C"/>
</dbReference>
<dbReference type="GO" id="GO:0009347">
    <property type="term" value="C:aspartate carbamoyltransferase complex"/>
    <property type="evidence" value="ECO:0007669"/>
    <property type="project" value="InterPro"/>
</dbReference>
<accession>A0A1I1KB05</accession>
<reference evidence="6 7" key="1">
    <citation type="submission" date="2016-10" db="EMBL/GenBank/DDBJ databases">
        <authorList>
            <person name="de Groot N.N."/>
        </authorList>
    </citation>
    <scope>NUCLEOTIDE SEQUENCE [LARGE SCALE GENOMIC DNA]</scope>
    <source>
        <strain evidence="6 7">DSM 12992</strain>
    </source>
</reference>
<dbReference type="InterPro" id="IPR036792">
    <property type="entry name" value="Asp_carbatrfase_reg_C_sf"/>
</dbReference>
<gene>
    <name evidence="6" type="ORF">SAMN05421842_105123</name>
</gene>
<keyword evidence="2" id="KW-0862">Zinc</keyword>
<dbReference type="GO" id="GO:0006207">
    <property type="term" value="P:'de novo' pyrimidine nucleobase biosynthetic process"/>
    <property type="evidence" value="ECO:0007669"/>
    <property type="project" value="InterPro"/>
</dbReference>
<dbReference type="Proteomes" id="UP000199263">
    <property type="component" value="Unassembled WGS sequence"/>
</dbReference>
<dbReference type="NCBIfam" id="NF002063">
    <property type="entry name" value="PRK00893.1-3"/>
    <property type="match status" value="1"/>
</dbReference>
<dbReference type="Pfam" id="PF01948">
    <property type="entry name" value="PyrI"/>
    <property type="match status" value="1"/>
</dbReference>